<keyword evidence="1 3" id="KW-0812">Transmembrane</keyword>
<feature type="transmembrane region" description="Helical" evidence="1">
    <location>
        <begin position="56"/>
        <end position="78"/>
    </location>
</feature>
<dbReference type="Proteomes" id="UP000199072">
    <property type="component" value="Unassembled WGS sequence"/>
</dbReference>
<sequence length="508" mass="56372">MLFLNSTWLFAIAALSIPVAIHLWNIKQGKTLKVGSIALINEAAQKSSRSLKLHDLLLLLLRCLLLLLLALLLAVPVWQHSLSSAKTKGWLLIPKENISESLHKFSPLIDSLTKAGYELHYFNKGFTKDDLKKLRADTSPKDKPQADDPNYWNMVSMLGQQLPATIPVYLITPNGASHFSGNKPSVALNLRWKTYIANDSVSTWIEKAWFTNNNDIKVIQGSSKPSGTVFATYTIASGAAANSLFEVGTANGNPTVKLKNSGQSPVIIDTATLRLAVYTDKYNADAGYLKAALQAIANFSKLRITVKQYTNAAQIPAGQNWLFWLSDKPVDATTQKKAINIFQYGTGKVGNANSWIKTNGYFAAGGQQNIALFKLIAGADTAASSVWQDGFGNPVLSITQAAGQTNNYHFYSHLNPAWNNLVWSDVFPQLLFKLIIGRNVLEQGNKYDRRAMDEQQLMPYHTEGTTIKTTEPVKQQTDLSRYFWLAMMVVFVTERWLANRNKQVLKNG</sequence>
<gene>
    <name evidence="3" type="ORF">SAMN05216464_102423</name>
</gene>
<evidence type="ECO:0000256" key="1">
    <source>
        <dbReference type="SAM" id="Phobius"/>
    </source>
</evidence>
<dbReference type="InterPro" id="IPR011933">
    <property type="entry name" value="Double_TM_dom"/>
</dbReference>
<dbReference type="RefSeq" id="WP_091146394.1">
    <property type="nucleotide sequence ID" value="NZ_FNAI01000002.1"/>
</dbReference>
<feature type="domain" description="Aerotolerance regulator N-terminal" evidence="2">
    <location>
        <begin position="1"/>
        <end position="76"/>
    </location>
</feature>
<dbReference type="Pfam" id="PF07584">
    <property type="entry name" value="BatA"/>
    <property type="match status" value="1"/>
</dbReference>
<dbReference type="PANTHER" id="PTHR37464">
    <property type="entry name" value="BLL2463 PROTEIN"/>
    <property type="match status" value="1"/>
</dbReference>
<keyword evidence="1" id="KW-0472">Membrane</keyword>
<reference evidence="3 4" key="1">
    <citation type="submission" date="2016-10" db="EMBL/GenBank/DDBJ databases">
        <authorList>
            <person name="de Groot N.N."/>
        </authorList>
    </citation>
    <scope>NUCLEOTIDE SEQUENCE [LARGE SCALE GENOMIC DNA]</scope>
    <source>
        <strain evidence="3 4">47C3B</strain>
    </source>
</reference>
<organism evidence="3 4">
    <name type="scientific">Mucilaginibacter pineti</name>
    <dbReference type="NCBI Taxonomy" id="1391627"/>
    <lineage>
        <taxon>Bacteria</taxon>
        <taxon>Pseudomonadati</taxon>
        <taxon>Bacteroidota</taxon>
        <taxon>Sphingobacteriia</taxon>
        <taxon>Sphingobacteriales</taxon>
        <taxon>Sphingobacteriaceae</taxon>
        <taxon>Mucilaginibacter</taxon>
    </lineage>
</organism>
<name>A0A1G6X6W2_9SPHI</name>
<evidence type="ECO:0000313" key="3">
    <source>
        <dbReference type="EMBL" id="SDD73901.1"/>
    </source>
</evidence>
<evidence type="ECO:0000259" key="2">
    <source>
        <dbReference type="Pfam" id="PF07584"/>
    </source>
</evidence>
<keyword evidence="1" id="KW-1133">Transmembrane helix</keyword>
<protein>
    <submittedName>
        <fullName evidence="3">N-terminal double-transmembrane domain-containing protein</fullName>
    </submittedName>
</protein>
<dbReference type="InterPro" id="IPR024163">
    <property type="entry name" value="Aerotolerance_reg_N"/>
</dbReference>
<accession>A0A1G6X6W2</accession>
<keyword evidence="4" id="KW-1185">Reference proteome</keyword>
<dbReference type="STRING" id="1391627.SAMN05216464_102423"/>
<dbReference type="AlphaFoldDB" id="A0A1G6X6W2"/>
<dbReference type="OrthoDB" id="890881at2"/>
<dbReference type="EMBL" id="FNAI01000002">
    <property type="protein sequence ID" value="SDD73901.1"/>
    <property type="molecule type" value="Genomic_DNA"/>
</dbReference>
<dbReference type="PANTHER" id="PTHR37464:SF1">
    <property type="entry name" value="BLL2463 PROTEIN"/>
    <property type="match status" value="1"/>
</dbReference>
<proteinExistence type="predicted"/>
<feature type="transmembrane region" description="Helical" evidence="1">
    <location>
        <begin position="6"/>
        <end position="24"/>
    </location>
</feature>
<dbReference type="NCBIfam" id="TIGR02226">
    <property type="entry name" value="two_anch"/>
    <property type="match status" value="1"/>
</dbReference>
<evidence type="ECO:0000313" key="4">
    <source>
        <dbReference type="Proteomes" id="UP000199072"/>
    </source>
</evidence>